<protein>
    <submittedName>
        <fullName evidence="2">Helix-turn-helix transcriptional regulator</fullName>
    </submittedName>
</protein>
<dbReference type="Pfam" id="PF13560">
    <property type="entry name" value="HTH_31"/>
    <property type="match status" value="1"/>
</dbReference>
<proteinExistence type="predicted"/>
<reference evidence="2 3" key="1">
    <citation type="submission" date="2023-07" db="EMBL/GenBank/DDBJ databases">
        <authorList>
            <person name="Girao M."/>
            <person name="Carvalho M.F."/>
        </authorList>
    </citation>
    <scope>NUCLEOTIDE SEQUENCE [LARGE SCALE GENOMIC DNA]</scope>
    <source>
        <strain evidence="2 3">66/93</strain>
    </source>
</reference>
<dbReference type="CDD" id="cd00093">
    <property type="entry name" value="HTH_XRE"/>
    <property type="match status" value="1"/>
</dbReference>
<feature type="domain" description="HTH cro/C1-type" evidence="1">
    <location>
        <begin position="28"/>
        <end position="82"/>
    </location>
</feature>
<dbReference type="PROSITE" id="PS50943">
    <property type="entry name" value="HTH_CROC1"/>
    <property type="match status" value="1"/>
</dbReference>
<dbReference type="Pfam" id="PF19054">
    <property type="entry name" value="DUF5753"/>
    <property type="match status" value="1"/>
</dbReference>
<dbReference type="SMART" id="SM00530">
    <property type="entry name" value="HTH_XRE"/>
    <property type="match status" value="1"/>
</dbReference>
<dbReference type="Gene3D" id="1.10.260.40">
    <property type="entry name" value="lambda repressor-like DNA-binding domains"/>
    <property type="match status" value="1"/>
</dbReference>
<sequence>MVGSRDLLLNVSMAQEVHRKWVAFGKEVRRRRDELGLSLPEVGTRLGVTGSMVGAIERATRIAKRQHVDKLDALFATNGELLQFWKDTRQEGRVHEDFRSALALERKAIHIREYQSILFPGLIQTSDYARVLIKARNPQATADEVEELVVARTARLNELIDRRVTLWFVLDEAVLHRPIGSHQVLVEQLGWVEELVKRGSIRLQALPLASHPGLCAPFRLVSLDKRRMVLYAEHAVGGEILESAELVTETLTLFSAMQAEALSSHATLELVQHAKEPREI</sequence>
<evidence type="ECO:0000313" key="2">
    <source>
        <dbReference type="EMBL" id="MEE2052397.1"/>
    </source>
</evidence>
<dbReference type="EMBL" id="JAUUCC010000046">
    <property type="protein sequence ID" value="MEE2052397.1"/>
    <property type="molecule type" value="Genomic_DNA"/>
</dbReference>
<evidence type="ECO:0000313" key="3">
    <source>
        <dbReference type="Proteomes" id="UP001348641"/>
    </source>
</evidence>
<comment type="caution">
    <text evidence="2">The sequence shown here is derived from an EMBL/GenBank/DDBJ whole genome shotgun (WGS) entry which is preliminary data.</text>
</comment>
<dbReference type="RefSeq" id="WP_330159429.1">
    <property type="nucleotide sequence ID" value="NZ_BAAAJA010000021.1"/>
</dbReference>
<dbReference type="SUPFAM" id="SSF47413">
    <property type="entry name" value="lambda repressor-like DNA-binding domains"/>
    <property type="match status" value="1"/>
</dbReference>
<dbReference type="Proteomes" id="UP001348641">
    <property type="component" value="Unassembled WGS sequence"/>
</dbReference>
<organism evidence="2 3">
    <name type="scientific">Nocardiopsis tropica</name>
    <dbReference type="NCBI Taxonomy" id="109330"/>
    <lineage>
        <taxon>Bacteria</taxon>
        <taxon>Bacillati</taxon>
        <taxon>Actinomycetota</taxon>
        <taxon>Actinomycetes</taxon>
        <taxon>Streptosporangiales</taxon>
        <taxon>Nocardiopsidaceae</taxon>
        <taxon>Nocardiopsis</taxon>
    </lineage>
</organism>
<accession>A0ABU7KSY2</accession>
<dbReference type="InterPro" id="IPR001387">
    <property type="entry name" value="Cro/C1-type_HTH"/>
</dbReference>
<name>A0ABU7KSY2_9ACTN</name>
<evidence type="ECO:0000259" key="1">
    <source>
        <dbReference type="PROSITE" id="PS50943"/>
    </source>
</evidence>
<dbReference type="InterPro" id="IPR043917">
    <property type="entry name" value="DUF5753"/>
</dbReference>
<dbReference type="InterPro" id="IPR010982">
    <property type="entry name" value="Lambda_DNA-bd_dom_sf"/>
</dbReference>
<gene>
    <name evidence="2" type="ORF">Q8A49_18015</name>
</gene>